<sequence length="330" mass="35060">MERIRWGIIGAGSIADTVAGEFAFVPQAELVAVASRDPDRSRQFARKHGIPAAHRDYRALIESRGVDVVYIATTHPQHRDIALAAIAAGKAVLVEKAFTSTLAGAQEVVAAATEAGVFAMEAMWTRFLPAVEAAREVVAWGRIGQVLGVQGDLCAYRPYNPASRLWDPATGGGAILDLGVYTVSMAEAFLGAARQVHCVGRYAPNGVESAATMSIGYAGGGTAALTCGFDVHGPAQMAVYGTKGWVEIQPRFHHPTTISVHRSGVLPRIIEAKQVGKGYAHELMEVSDCLLAGRIQSATMPLSDTVEVMRVLDTCLGQLGRPQQEAEVTI</sequence>
<evidence type="ECO:0000256" key="1">
    <source>
        <dbReference type="ARBA" id="ARBA00010928"/>
    </source>
</evidence>
<organism evidence="5 6">
    <name type="scientific">Arachnia rubra</name>
    <dbReference type="NCBI Taxonomy" id="1547448"/>
    <lineage>
        <taxon>Bacteria</taxon>
        <taxon>Bacillati</taxon>
        <taxon>Actinomycetota</taxon>
        <taxon>Actinomycetes</taxon>
        <taxon>Propionibacteriales</taxon>
        <taxon>Propionibacteriaceae</taxon>
        <taxon>Arachnia</taxon>
    </lineage>
</organism>
<reference evidence="5 6" key="1">
    <citation type="submission" date="2021-03" db="EMBL/GenBank/DDBJ databases">
        <title>Human Oral Microbial Genomes.</title>
        <authorList>
            <person name="Johnston C.D."/>
            <person name="Chen T."/>
            <person name="Dewhirst F.E."/>
        </authorList>
    </citation>
    <scope>NUCLEOTIDE SEQUENCE [LARGE SCALE GENOMIC DNA]</scope>
    <source>
        <strain evidence="5 6">DSMZ 100122</strain>
    </source>
</reference>
<evidence type="ECO:0000259" key="4">
    <source>
        <dbReference type="Pfam" id="PF22725"/>
    </source>
</evidence>
<evidence type="ECO:0000259" key="3">
    <source>
        <dbReference type="Pfam" id="PF01408"/>
    </source>
</evidence>
<dbReference type="EMBL" id="CP072384">
    <property type="protein sequence ID" value="QUC07915.1"/>
    <property type="molecule type" value="Genomic_DNA"/>
</dbReference>
<dbReference type="Gene3D" id="3.40.50.720">
    <property type="entry name" value="NAD(P)-binding Rossmann-like Domain"/>
    <property type="match status" value="1"/>
</dbReference>
<evidence type="ECO:0000256" key="2">
    <source>
        <dbReference type="ARBA" id="ARBA00023002"/>
    </source>
</evidence>
<dbReference type="Gene3D" id="3.30.360.10">
    <property type="entry name" value="Dihydrodipicolinate Reductase, domain 2"/>
    <property type="match status" value="1"/>
</dbReference>
<gene>
    <name evidence="5" type="ORF">J5A65_13525</name>
</gene>
<protein>
    <submittedName>
        <fullName evidence="5">Gfo/Idh/MocA family oxidoreductase</fullName>
    </submittedName>
</protein>
<dbReference type="Pfam" id="PF01408">
    <property type="entry name" value="GFO_IDH_MocA"/>
    <property type="match status" value="1"/>
</dbReference>
<dbReference type="SUPFAM" id="SSF55347">
    <property type="entry name" value="Glyceraldehyde-3-phosphate dehydrogenase-like, C-terminal domain"/>
    <property type="match status" value="1"/>
</dbReference>
<evidence type="ECO:0000313" key="5">
    <source>
        <dbReference type="EMBL" id="QUC07915.1"/>
    </source>
</evidence>
<feature type="domain" description="Gfo/Idh/MocA-like oxidoreductase N-terminal" evidence="3">
    <location>
        <begin position="4"/>
        <end position="120"/>
    </location>
</feature>
<dbReference type="InterPro" id="IPR055170">
    <property type="entry name" value="GFO_IDH_MocA-like_dom"/>
</dbReference>
<dbReference type="PANTHER" id="PTHR22604">
    <property type="entry name" value="OXIDOREDUCTASES"/>
    <property type="match status" value="1"/>
</dbReference>
<name>A0ABX7Y401_9ACTN</name>
<dbReference type="InterPro" id="IPR036291">
    <property type="entry name" value="NAD(P)-bd_dom_sf"/>
</dbReference>
<evidence type="ECO:0000313" key="6">
    <source>
        <dbReference type="Proteomes" id="UP000678513"/>
    </source>
</evidence>
<feature type="domain" description="GFO/IDH/MocA-like oxidoreductase" evidence="4">
    <location>
        <begin position="132"/>
        <end position="247"/>
    </location>
</feature>
<accession>A0ABX7Y401</accession>
<dbReference type="InterPro" id="IPR000683">
    <property type="entry name" value="Gfo/Idh/MocA-like_OxRdtase_N"/>
</dbReference>
<dbReference type="Pfam" id="PF22725">
    <property type="entry name" value="GFO_IDH_MocA_C3"/>
    <property type="match status" value="1"/>
</dbReference>
<dbReference type="SUPFAM" id="SSF51735">
    <property type="entry name" value="NAD(P)-binding Rossmann-fold domains"/>
    <property type="match status" value="1"/>
</dbReference>
<keyword evidence="2" id="KW-0560">Oxidoreductase</keyword>
<dbReference type="PANTHER" id="PTHR22604:SF105">
    <property type="entry name" value="TRANS-1,2-DIHYDROBENZENE-1,2-DIOL DEHYDROGENASE"/>
    <property type="match status" value="1"/>
</dbReference>
<dbReference type="RefSeq" id="WP_212323161.1">
    <property type="nucleotide sequence ID" value="NZ_AP024463.1"/>
</dbReference>
<comment type="similarity">
    <text evidence="1">Belongs to the Gfo/Idh/MocA family.</text>
</comment>
<keyword evidence="6" id="KW-1185">Reference proteome</keyword>
<proteinExistence type="inferred from homology"/>
<dbReference type="Proteomes" id="UP000678513">
    <property type="component" value="Chromosome"/>
</dbReference>
<dbReference type="InterPro" id="IPR050984">
    <property type="entry name" value="Gfo/Idh/MocA_domain"/>
</dbReference>